<evidence type="ECO:0000313" key="1">
    <source>
        <dbReference type="Proteomes" id="UP000095282"/>
    </source>
</evidence>
<accession>A0A1I7ULJ1</accession>
<sequence>MPLLPRFLRRFFQRGTSPSPHSERVGPLTEAVKQVSVFKEAVRTNDKQMLLELFSISEGSFSVNCFE</sequence>
<dbReference type="AlphaFoldDB" id="A0A1I7ULJ1"/>
<dbReference type="WBParaSite" id="Csp11.Scaffold630.g17173.t1">
    <property type="protein sequence ID" value="Csp11.Scaffold630.g17173.t1"/>
    <property type="gene ID" value="Csp11.Scaffold630.g17173"/>
</dbReference>
<evidence type="ECO:0000313" key="2">
    <source>
        <dbReference type="WBParaSite" id="Csp11.Scaffold630.g17173.t1"/>
    </source>
</evidence>
<proteinExistence type="predicted"/>
<keyword evidence="1" id="KW-1185">Reference proteome</keyword>
<protein>
    <submittedName>
        <fullName evidence="2">Centromere protein X</fullName>
    </submittedName>
</protein>
<dbReference type="Proteomes" id="UP000095282">
    <property type="component" value="Unplaced"/>
</dbReference>
<reference evidence="2" key="1">
    <citation type="submission" date="2016-11" db="UniProtKB">
        <authorList>
            <consortium name="WormBaseParasite"/>
        </authorList>
    </citation>
    <scope>IDENTIFICATION</scope>
</reference>
<organism evidence="1 2">
    <name type="scientific">Caenorhabditis tropicalis</name>
    <dbReference type="NCBI Taxonomy" id="1561998"/>
    <lineage>
        <taxon>Eukaryota</taxon>
        <taxon>Metazoa</taxon>
        <taxon>Ecdysozoa</taxon>
        <taxon>Nematoda</taxon>
        <taxon>Chromadorea</taxon>
        <taxon>Rhabditida</taxon>
        <taxon>Rhabditina</taxon>
        <taxon>Rhabditomorpha</taxon>
        <taxon>Rhabditoidea</taxon>
        <taxon>Rhabditidae</taxon>
        <taxon>Peloderinae</taxon>
        <taxon>Caenorhabditis</taxon>
    </lineage>
</organism>
<name>A0A1I7ULJ1_9PELO</name>